<evidence type="ECO:0000313" key="1">
    <source>
        <dbReference type="EMBL" id="SDX27666.1"/>
    </source>
</evidence>
<sequence length="44" mass="4412">MGCVGAAIISAFIGEPTLVLVNAVLAIILGKAAEELEEGDIDGK</sequence>
<gene>
    <name evidence="1" type="ORF">SAMN05443574_1247</name>
</gene>
<name>A0A1H3ADB9_HALVA</name>
<dbReference type="Proteomes" id="UP000182573">
    <property type="component" value="Unassembled WGS sequence"/>
</dbReference>
<dbReference type="EMBL" id="FNOF01000024">
    <property type="protein sequence ID" value="SDX27666.1"/>
    <property type="molecule type" value="Genomic_DNA"/>
</dbReference>
<protein>
    <submittedName>
        <fullName evidence="1">Uncharacterized protein</fullName>
    </submittedName>
</protein>
<dbReference type="AlphaFoldDB" id="A0A1H3ADB9"/>
<proteinExistence type="predicted"/>
<reference evidence="1 2" key="1">
    <citation type="submission" date="2016-10" db="EMBL/GenBank/DDBJ databases">
        <authorList>
            <person name="de Groot N.N."/>
        </authorList>
    </citation>
    <scope>NUCLEOTIDE SEQUENCE [LARGE SCALE GENOMIC DNA]</scope>
    <source>
        <strain evidence="1 2">DSM 3756</strain>
    </source>
</reference>
<dbReference type="STRING" id="28442.SAMN05443574_1247"/>
<accession>A0A1H3ADB9</accession>
<evidence type="ECO:0000313" key="2">
    <source>
        <dbReference type="Proteomes" id="UP000182573"/>
    </source>
</evidence>
<organism evidence="1 2">
    <name type="scientific">Haloarcula vallismortis</name>
    <name type="common">Halobacterium vallismortis</name>
    <dbReference type="NCBI Taxonomy" id="28442"/>
    <lineage>
        <taxon>Archaea</taxon>
        <taxon>Methanobacteriati</taxon>
        <taxon>Methanobacteriota</taxon>
        <taxon>Stenosarchaea group</taxon>
        <taxon>Halobacteria</taxon>
        <taxon>Halobacteriales</taxon>
        <taxon>Haloarculaceae</taxon>
        <taxon>Haloarcula</taxon>
    </lineage>
</organism>